<dbReference type="AlphaFoldDB" id="A0AAD8ZPS3"/>
<protein>
    <recommendedName>
        <fullName evidence="4">Beta/gamma crystallin 'Greek key' domain-containing protein</fullName>
    </recommendedName>
</protein>
<feature type="region of interest" description="Disordered" evidence="3">
    <location>
        <begin position="194"/>
        <end position="236"/>
    </location>
</feature>
<evidence type="ECO:0000256" key="2">
    <source>
        <dbReference type="ARBA" id="ARBA00022737"/>
    </source>
</evidence>
<evidence type="ECO:0000313" key="6">
    <source>
        <dbReference type="Proteomes" id="UP001239994"/>
    </source>
</evidence>
<comment type="similarity">
    <text evidence="1">Belongs to the beta/gamma-crystallin family.</text>
</comment>
<keyword evidence="6" id="KW-1185">Reference proteome</keyword>
<name>A0AAD8ZPS3_9TELE</name>
<comment type="caution">
    <text evidence="5">The sequence shown here is derived from an EMBL/GenBank/DDBJ whole genome shotgun (WGS) entry which is preliminary data.</text>
</comment>
<dbReference type="EMBL" id="JAROKS010000007">
    <property type="protein sequence ID" value="KAK1802211.1"/>
    <property type="molecule type" value="Genomic_DNA"/>
</dbReference>
<gene>
    <name evidence="5" type="ORF">P4O66_021884</name>
</gene>
<dbReference type="Proteomes" id="UP001239994">
    <property type="component" value="Unassembled WGS sequence"/>
</dbReference>
<dbReference type="Gene3D" id="2.60.20.10">
    <property type="entry name" value="Crystallins"/>
    <property type="match status" value="1"/>
</dbReference>
<evidence type="ECO:0000259" key="4">
    <source>
        <dbReference type="PROSITE" id="PS50915"/>
    </source>
</evidence>
<feature type="domain" description="Beta/gamma crystallin 'Greek key'" evidence="4">
    <location>
        <begin position="30"/>
        <end position="70"/>
    </location>
</feature>
<keyword evidence="2" id="KW-0677">Repeat</keyword>
<dbReference type="InterPro" id="IPR001064">
    <property type="entry name" value="Beta/gamma_crystallin"/>
</dbReference>
<evidence type="ECO:0000256" key="3">
    <source>
        <dbReference type="SAM" id="MobiDB-lite"/>
    </source>
</evidence>
<dbReference type="PROSITE" id="PS50915">
    <property type="entry name" value="CRYSTALLIN_BETA_GAMMA"/>
    <property type="match status" value="1"/>
</dbReference>
<reference evidence="5" key="1">
    <citation type="submission" date="2023-03" db="EMBL/GenBank/DDBJ databases">
        <title>Electrophorus voltai genome.</title>
        <authorList>
            <person name="Bian C."/>
        </authorList>
    </citation>
    <scope>NUCLEOTIDE SEQUENCE</scope>
    <source>
        <strain evidence="5">CB-2022</strain>
        <tissue evidence="5">Muscle</tissue>
    </source>
</reference>
<evidence type="ECO:0000256" key="1">
    <source>
        <dbReference type="ARBA" id="ARBA00009646"/>
    </source>
</evidence>
<dbReference type="InterPro" id="IPR011024">
    <property type="entry name" value="G_crystallin-like"/>
</dbReference>
<sequence length="291" mass="31963">MCSVSNLYPSFVSCSKLGSLLQCAFYGSTGRMTLFEQRNFAGRRFDLSSGCQKLSDKNFSERCNSVQVQSGAYCCCLCSDSHAFFTGYEPSTCPAVRAACVLWEEDCASGQHSQPDEPIQSQYSILDPGPGWSLGGIAGAQLQRRTLHPGEEGLHEFLRLGSSKQHHGLHAQGPLQLTFLSHLLTSPFSNPLATTAQRPGTAASVRPGALFPRLGSDSRRPRQPPGLRPAREERRRVPARFDHALERGADKHRRLVRYFLSLHREIPAASGERAFMSARIAPSTFAVNAKL</sequence>
<dbReference type="SUPFAM" id="SSF49695">
    <property type="entry name" value="gamma-Crystallin-like"/>
    <property type="match status" value="1"/>
</dbReference>
<evidence type="ECO:0000313" key="5">
    <source>
        <dbReference type="EMBL" id="KAK1802211.1"/>
    </source>
</evidence>
<dbReference type="Pfam" id="PF00030">
    <property type="entry name" value="Crystall"/>
    <property type="match status" value="1"/>
</dbReference>
<organism evidence="5 6">
    <name type="scientific">Electrophorus voltai</name>
    <dbReference type="NCBI Taxonomy" id="2609070"/>
    <lineage>
        <taxon>Eukaryota</taxon>
        <taxon>Metazoa</taxon>
        <taxon>Chordata</taxon>
        <taxon>Craniata</taxon>
        <taxon>Vertebrata</taxon>
        <taxon>Euteleostomi</taxon>
        <taxon>Actinopterygii</taxon>
        <taxon>Neopterygii</taxon>
        <taxon>Teleostei</taxon>
        <taxon>Ostariophysi</taxon>
        <taxon>Gymnotiformes</taxon>
        <taxon>Gymnotoidei</taxon>
        <taxon>Gymnotidae</taxon>
        <taxon>Electrophorus</taxon>
    </lineage>
</organism>
<accession>A0AAD8ZPS3</accession>
<proteinExistence type="inferred from homology"/>